<comment type="caution">
    <text evidence="11">The sequence shown here is derived from an EMBL/GenBank/DDBJ whole genome shotgun (WGS) entry which is preliminary data.</text>
</comment>
<dbReference type="Proteomes" id="UP000693946">
    <property type="component" value="Linkage Group LG9"/>
</dbReference>
<keyword evidence="3 9" id="KW-0812">Transmembrane</keyword>
<evidence type="ECO:0000313" key="12">
    <source>
        <dbReference type="Proteomes" id="UP000693946"/>
    </source>
</evidence>
<feature type="transmembrane region" description="Helical" evidence="9">
    <location>
        <begin position="255"/>
        <end position="278"/>
    </location>
</feature>
<keyword evidence="9" id="KW-0472">Membrane</keyword>
<dbReference type="SMART" id="SM00409">
    <property type="entry name" value="IG"/>
    <property type="match status" value="2"/>
</dbReference>
<evidence type="ECO:0000256" key="5">
    <source>
        <dbReference type="ARBA" id="ARBA00023180"/>
    </source>
</evidence>
<dbReference type="InterPro" id="IPR051116">
    <property type="entry name" value="Surface_Rcpt/Adhesion_Mol"/>
</dbReference>
<dbReference type="InterPro" id="IPR007110">
    <property type="entry name" value="Ig-like_dom"/>
</dbReference>
<dbReference type="GO" id="GO:0005886">
    <property type="term" value="C:plasma membrane"/>
    <property type="evidence" value="ECO:0007669"/>
    <property type="project" value="TreeGrafter"/>
</dbReference>
<evidence type="ECO:0000256" key="6">
    <source>
        <dbReference type="ARBA" id="ARBA00023273"/>
    </source>
</evidence>
<protein>
    <submittedName>
        <fullName evidence="11">Carcinoembryonic antigen-related cell adhesion molecule 18-like</fullName>
    </submittedName>
</protein>
<comment type="subcellular location">
    <subcellularLocation>
        <location evidence="1">Cell projection</location>
    </subcellularLocation>
    <subcellularLocation>
        <location evidence="2">Membrane</location>
        <topology evidence="2">Single-pass type I membrane protein</topology>
    </subcellularLocation>
</comment>
<dbReference type="GO" id="GO:0042995">
    <property type="term" value="C:cell projection"/>
    <property type="evidence" value="ECO:0007669"/>
    <property type="project" value="UniProtKB-SubCell"/>
</dbReference>
<dbReference type="CDD" id="cd00096">
    <property type="entry name" value="Ig"/>
    <property type="match status" value="1"/>
</dbReference>
<proteinExistence type="predicted"/>
<accession>A0AAV6PRT2</accession>
<evidence type="ECO:0000256" key="7">
    <source>
        <dbReference type="ARBA" id="ARBA00023319"/>
    </source>
</evidence>
<dbReference type="GO" id="GO:0007155">
    <property type="term" value="P:cell adhesion"/>
    <property type="evidence" value="ECO:0007669"/>
    <property type="project" value="TreeGrafter"/>
</dbReference>
<evidence type="ECO:0000256" key="1">
    <source>
        <dbReference type="ARBA" id="ARBA00004316"/>
    </source>
</evidence>
<dbReference type="SMART" id="SM00408">
    <property type="entry name" value="IGc2"/>
    <property type="match status" value="2"/>
</dbReference>
<keyword evidence="4 9" id="KW-1133">Transmembrane helix</keyword>
<evidence type="ECO:0000256" key="2">
    <source>
        <dbReference type="ARBA" id="ARBA00004479"/>
    </source>
</evidence>
<keyword evidence="12" id="KW-1185">Reference proteome</keyword>
<keyword evidence="6" id="KW-0966">Cell projection</keyword>
<evidence type="ECO:0000256" key="9">
    <source>
        <dbReference type="SAM" id="Phobius"/>
    </source>
</evidence>
<dbReference type="InterPro" id="IPR003598">
    <property type="entry name" value="Ig_sub2"/>
</dbReference>
<feature type="domain" description="Ig-like" evidence="10">
    <location>
        <begin position="158"/>
        <end position="237"/>
    </location>
</feature>
<keyword evidence="7" id="KW-0393">Immunoglobulin domain</keyword>
<evidence type="ECO:0000259" key="10">
    <source>
        <dbReference type="PROSITE" id="PS50835"/>
    </source>
</evidence>
<gene>
    <name evidence="11" type="ORF">JOB18_024004</name>
</gene>
<evidence type="ECO:0000313" key="11">
    <source>
        <dbReference type="EMBL" id="KAG7475095.1"/>
    </source>
</evidence>
<keyword evidence="5" id="KW-0325">Glycoprotein</keyword>
<evidence type="ECO:0000256" key="3">
    <source>
        <dbReference type="ARBA" id="ARBA00022692"/>
    </source>
</evidence>
<evidence type="ECO:0000256" key="8">
    <source>
        <dbReference type="SAM" id="MobiDB-lite"/>
    </source>
</evidence>
<dbReference type="AlphaFoldDB" id="A0AAV6PRT2"/>
<name>A0AAV6PRT2_SOLSE</name>
<dbReference type="Pfam" id="PF13927">
    <property type="entry name" value="Ig_3"/>
    <property type="match status" value="1"/>
</dbReference>
<dbReference type="PANTHER" id="PTHR11973:SF23">
    <property type="entry name" value="C-ANSWER"/>
    <property type="match status" value="1"/>
</dbReference>
<organism evidence="11 12">
    <name type="scientific">Solea senegalensis</name>
    <name type="common">Senegalese sole</name>
    <dbReference type="NCBI Taxonomy" id="28829"/>
    <lineage>
        <taxon>Eukaryota</taxon>
        <taxon>Metazoa</taxon>
        <taxon>Chordata</taxon>
        <taxon>Craniata</taxon>
        <taxon>Vertebrata</taxon>
        <taxon>Euteleostomi</taxon>
        <taxon>Actinopterygii</taxon>
        <taxon>Neopterygii</taxon>
        <taxon>Teleostei</taxon>
        <taxon>Neoteleostei</taxon>
        <taxon>Acanthomorphata</taxon>
        <taxon>Carangaria</taxon>
        <taxon>Pleuronectiformes</taxon>
        <taxon>Pleuronectoidei</taxon>
        <taxon>Soleidae</taxon>
        <taxon>Solea</taxon>
    </lineage>
</organism>
<evidence type="ECO:0000256" key="4">
    <source>
        <dbReference type="ARBA" id="ARBA00022989"/>
    </source>
</evidence>
<reference evidence="11 12" key="1">
    <citation type="journal article" date="2021" name="Sci. Rep.">
        <title>Chromosome anchoring in Senegalese sole (Solea senegalensis) reveals sex-associated markers and genome rearrangements in flatfish.</title>
        <authorList>
            <person name="Guerrero-Cozar I."/>
            <person name="Gomez-Garrido J."/>
            <person name="Berbel C."/>
            <person name="Martinez-Blanch J.F."/>
            <person name="Alioto T."/>
            <person name="Claros M.G."/>
            <person name="Gagnaire P.A."/>
            <person name="Manchado M."/>
        </authorList>
    </citation>
    <scope>NUCLEOTIDE SEQUENCE [LARGE SCALE GENOMIC DNA]</scope>
    <source>
        <strain evidence="11">Sse05_10M</strain>
    </source>
</reference>
<feature type="domain" description="Ig-like" evidence="10">
    <location>
        <begin position="38"/>
        <end position="141"/>
    </location>
</feature>
<dbReference type="InterPro" id="IPR003006">
    <property type="entry name" value="Ig/MHC_CS"/>
</dbReference>
<dbReference type="PANTHER" id="PTHR11973">
    <property type="entry name" value="CELL SURFACE GLYCOPROTEIN MUC18-RELATED"/>
    <property type="match status" value="1"/>
</dbReference>
<dbReference type="PROSITE" id="PS00290">
    <property type="entry name" value="IG_MHC"/>
    <property type="match status" value="1"/>
</dbReference>
<dbReference type="PROSITE" id="PS50835">
    <property type="entry name" value="IG_LIKE"/>
    <property type="match status" value="2"/>
</dbReference>
<sequence>MTRCFTIGAAAFVYFSIFQMINNMKLLLVVALLALIKASYATLLIKGPSQPVLEGDSVTLECLYSDSEQNISQVHFEVFSRYMQSWRTVYERSWCFFSMLTERKDNSLVLSIPHAARYSEGPYRCVSTAENATEDSSEPLAFKVHYMGELSLSREGYSKYLGVPQELKVHPGDDVVLKCSASSSEKPSYFWHQEGSDWILPSSTLTLRKASVADEGQYTCMAEHPSVESLSKKRSVRITVLPEDAPWFESSNGRLILMTSAAGVALLVFILSMSVFLCRRAKQTNTSKGPIDDHSQKKPIYKGSSESLPSACGDKQPLV</sequence>
<dbReference type="InterPro" id="IPR003599">
    <property type="entry name" value="Ig_sub"/>
</dbReference>
<feature type="region of interest" description="Disordered" evidence="8">
    <location>
        <begin position="285"/>
        <end position="319"/>
    </location>
</feature>
<dbReference type="EMBL" id="JAGKHQ010000021">
    <property type="protein sequence ID" value="KAG7475095.1"/>
    <property type="molecule type" value="Genomic_DNA"/>
</dbReference>